<organism evidence="2 3">
    <name type="scientific">Streptomyces finlayi</name>
    <dbReference type="NCBI Taxonomy" id="67296"/>
    <lineage>
        <taxon>Bacteria</taxon>
        <taxon>Bacillati</taxon>
        <taxon>Actinomycetota</taxon>
        <taxon>Actinomycetes</taxon>
        <taxon>Kitasatosporales</taxon>
        <taxon>Streptomycetaceae</taxon>
        <taxon>Streptomyces</taxon>
    </lineage>
</organism>
<evidence type="ECO:0000313" key="3">
    <source>
        <dbReference type="Proteomes" id="UP000515307"/>
    </source>
</evidence>
<evidence type="ECO:0000256" key="1">
    <source>
        <dbReference type="SAM" id="MobiDB-lite"/>
    </source>
</evidence>
<keyword evidence="3" id="KW-1185">Reference proteome</keyword>
<dbReference type="AlphaFoldDB" id="A0A7G7BGS9"/>
<proteinExistence type="predicted"/>
<protein>
    <submittedName>
        <fullName evidence="2">Uncharacterized protein</fullName>
    </submittedName>
</protein>
<gene>
    <name evidence="2" type="ORF">F0344_07905</name>
</gene>
<dbReference type="KEGG" id="sfiy:F0344_07905"/>
<reference evidence="3" key="1">
    <citation type="submission" date="2019-10" db="EMBL/GenBank/DDBJ databases">
        <title>Antimicrobial potential of Antarctic Bacteria.</title>
        <authorList>
            <person name="Benaud N."/>
            <person name="Edwards R.J."/>
            <person name="Ferrari B.C."/>
        </authorList>
    </citation>
    <scope>NUCLEOTIDE SEQUENCE [LARGE SCALE GENOMIC DNA]</scope>
    <source>
        <strain evidence="3">NBSH44</strain>
    </source>
</reference>
<feature type="region of interest" description="Disordered" evidence="1">
    <location>
        <begin position="370"/>
        <end position="396"/>
    </location>
</feature>
<sequence>MTNPPTAEIILSTSHTHGLVAIAAGEEFLQARDALQEAGFSRLPGGAFAAPLSEAQEARDTASALVHRAHEHGASITTSSRPYLGDTGQEIAARLPGTWSAKVEIYPRKHWQEDIVGSLWDSGDLLKAMLDVHIPCAVVLNNHAGTELMLIERPGHASGYLVGAFATEEYDDNWDEPNAPRSIPLPAATDLAARAVAHTFLPAYRRALHHRRLDTVMTALDRIRPEHETLQAVKESGRFSEGVPLANSRLLPEMERAFADHAWLSFRDVLQHAPLLLSRCRPTASPWPQDAAAMARLRDALAGSQDAWADFNDLRTELYSIPAVLPAHEWSQVRSTLGTAVLPAIETWLADSEAFERQARAAVPGGQVALSAPSPRLLTTRPAQPPASRPAANAHL</sequence>
<name>A0A7G7BGS9_9ACTN</name>
<dbReference type="EMBL" id="CP045702">
    <property type="protein sequence ID" value="QNE74544.1"/>
    <property type="molecule type" value="Genomic_DNA"/>
</dbReference>
<dbReference type="RefSeq" id="WP_185298100.1">
    <property type="nucleotide sequence ID" value="NZ_CP045702.1"/>
</dbReference>
<dbReference type="Proteomes" id="UP000515307">
    <property type="component" value="Chromosome"/>
</dbReference>
<evidence type="ECO:0000313" key="2">
    <source>
        <dbReference type="EMBL" id="QNE74544.1"/>
    </source>
</evidence>
<accession>A0A7G7BGS9</accession>